<dbReference type="Proteomes" id="UP000314982">
    <property type="component" value="Unassembled WGS sequence"/>
</dbReference>
<evidence type="ECO:0008006" key="3">
    <source>
        <dbReference type="Google" id="ProtNLM"/>
    </source>
</evidence>
<accession>A0A4W5PN64</accession>
<evidence type="ECO:0000313" key="2">
    <source>
        <dbReference type="Proteomes" id="UP000314982"/>
    </source>
</evidence>
<proteinExistence type="predicted"/>
<reference evidence="1" key="2">
    <citation type="submission" date="2025-08" db="UniProtKB">
        <authorList>
            <consortium name="Ensembl"/>
        </authorList>
    </citation>
    <scope>IDENTIFICATION</scope>
</reference>
<reference evidence="1" key="3">
    <citation type="submission" date="2025-09" db="UniProtKB">
        <authorList>
            <consortium name="Ensembl"/>
        </authorList>
    </citation>
    <scope>IDENTIFICATION</scope>
</reference>
<dbReference type="Ensembl" id="ENSHHUT00000068338.1">
    <property type="protein sequence ID" value="ENSHHUP00000066106.1"/>
    <property type="gene ID" value="ENSHHUG00000038987.1"/>
</dbReference>
<reference evidence="2" key="1">
    <citation type="submission" date="2018-06" db="EMBL/GenBank/DDBJ databases">
        <title>Genome assembly of Danube salmon.</title>
        <authorList>
            <person name="Macqueen D.J."/>
            <person name="Gundappa M.K."/>
        </authorList>
    </citation>
    <scope>NUCLEOTIDE SEQUENCE [LARGE SCALE GENOMIC DNA]</scope>
</reference>
<keyword evidence="2" id="KW-1185">Reference proteome</keyword>
<name>A0A4W5PN64_9TELE</name>
<dbReference type="PANTHER" id="PTHR47510:SF3">
    <property type="entry name" value="ENDO_EXONUCLEASE_PHOSPHATASE DOMAIN-CONTAINING PROTEIN"/>
    <property type="match status" value="1"/>
</dbReference>
<dbReference type="AlphaFoldDB" id="A0A4W5PN64"/>
<protein>
    <recommendedName>
        <fullName evidence="3">Endonuclease/exonuclease/phosphatase domain-containing protein</fullName>
    </recommendedName>
</protein>
<dbReference type="GeneTree" id="ENSGT00940000162649"/>
<evidence type="ECO:0000313" key="1">
    <source>
        <dbReference type="Ensembl" id="ENSHHUP00000066106.1"/>
    </source>
</evidence>
<dbReference type="PANTHER" id="PTHR47510">
    <property type="entry name" value="REVERSE TRANSCRIPTASE DOMAIN-CONTAINING PROTEIN"/>
    <property type="match status" value="1"/>
</dbReference>
<organism evidence="1 2">
    <name type="scientific">Hucho hucho</name>
    <name type="common">huchen</name>
    <dbReference type="NCBI Taxonomy" id="62062"/>
    <lineage>
        <taxon>Eukaryota</taxon>
        <taxon>Metazoa</taxon>
        <taxon>Chordata</taxon>
        <taxon>Craniata</taxon>
        <taxon>Vertebrata</taxon>
        <taxon>Euteleostomi</taxon>
        <taxon>Actinopterygii</taxon>
        <taxon>Neopterygii</taxon>
        <taxon>Teleostei</taxon>
        <taxon>Protacanthopterygii</taxon>
        <taxon>Salmoniformes</taxon>
        <taxon>Salmonidae</taxon>
        <taxon>Salmoninae</taxon>
        <taxon>Hucho</taxon>
    </lineage>
</organism>
<sequence>AVYIPPQADTSTALKEIHWTLCKLETTYPEAAFIVAGDFNKANLKTRLPKCYQHIECATRAHKILDHCYFNVCDAYKAILRPPFGKSDHDSILLLPAYRQKLKQETPVLRSVQRWSDQSDSTLQDCFEHVDWDMFRIASDNNIVYADSMYNMFPWLGPWINNLTCLKKSMADTKMEVTELVRDLKETLNPQMCRGFVDSFLVQKQILEAPHHLVVVNILYPAWKPRPWKSILRNLWLLEASVRLHQLPARG</sequence>